<dbReference type="Proteomes" id="UP000292564">
    <property type="component" value="Unassembled WGS sequence"/>
</dbReference>
<keyword evidence="1" id="KW-0560">Oxidoreductase</keyword>
<evidence type="ECO:0000313" key="3">
    <source>
        <dbReference type="EMBL" id="RZU53167.1"/>
    </source>
</evidence>
<dbReference type="GO" id="GO:0005829">
    <property type="term" value="C:cytosol"/>
    <property type="evidence" value="ECO:0007669"/>
    <property type="project" value="TreeGrafter"/>
</dbReference>
<dbReference type="RefSeq" id="WP_242625062.1">
    <property type="nucleotide sequence ID" value="NZ_SHKY01000001.1"/>
</dbReference>
<gene>
    <name evidence="3" type="ORF">EV385_5053</name>
</gene>
<dbReference type="InterPro" id="IPR052019">
    <property type="entry name" value="F420H2_bilvrd_red/Heme_oxyg"/>
</dbReference>
<dbReference type="GO" id="GO:0016627">
    <property type="term" value="F:oxidoreductase activity, acting on the CH-CH group of donors"/>
    <property type="evidence" value="ECO:0007669"/>
    <property type="project" value="TreeGrafter"/>
</dbReference>
<protein>
    <submittedName>
        <fullName evidence="3">PPOX class probable F420-dependent enzyme</fullName>
    </submittedName>
</protein>
<dbReference type="NCBIfam" id="TIGR03668">
    <property type="entry name" value="Rv0121_F420"/>
    <property type="match status" value="1"/>
</dbReference>
<dbReference type="Pfam" id="PF01243">
    <property type="entry name" value="PNPOx_N"/>
    <property type="match status" value="1"/>
</dbReference>
<dbReference type="InterPro" id="IPR019967">
    <property type="entry name" value="F420-dep_enz_PPOX_Rv0121"/>
</dbReference>
<sequence>MTPAELFATARVARLGTVDDTGAPHLVPIVFAVDGDVIHSAVDDKPKRHRRLRRLANIAHEPRVSVLADHYDEDWTRLWWVRADGNAAVLPHSPDGLAALAARYPQYATTPPAGPFLRIEVHHWSSWAAG</sequence>
<feature type="domain" description="Pyridoxamine 5'-phosphate oxidase N-terminal" evidence="2">
    <location>
        <begin position="5"/>
        <end position="127"/>
    </location>
</feature>
<dbReference type="GO" id="GO:0070967">
    <property type="term" value="F:coenzyme F420 binding"/>
    <property type="evidence" value="ECO:0007669"/>
    <property type="project" value="TreeGrafter"/>
</dbReference>
<dbReference type="InterPro" id="IPR012349">
    <property type="entry name" value="Split_barrel_FMN-bd"/>
</dbReference>
<dbReference type="SUPFAM" id="SSF50475">
    <property type="entry name" value="FMN-binding split barrel"/>
    <property type="match status" value="1"/>
</dbReference>
<dbReference type="Gene3D" id="2.30.110.10">
    <property type="entry name" value="Electron Transport, Fmn-binding Protein, Chain A"/>
    <property type="match status" value="1"/>
</dbReference>
<proteinExistence type="predicted"/>
<dbReference type="AlphaFoldDB" id="A0A4Q7ZQ02"/>
<dbReference type="PANTHER" id="PTHR35176:SF2">
    <property type="entry name" value="F420H(2)-DEPENDENT REDUCTASE RV1155"/>
    <property type="match status" value="1"/>
</dbReference>
<keyword evidence="4" id="KW-1185">Reference proteome</keyword>
<dbReference type="InterPro" id="IPR011576">
    <property type="entry name" value="Pyridox_Oxase_N"/>
</dbReference>
<accession>A0A4Q7ZQ02</accession>
<organism evidence="3 4">
    <name type="scientific">Krasilnikovia cinnamomea</name>
    <dbReference type="NCBI Taxonomy" id="349313"/>
    <lineage>
        <taxon>Bacteria</taxon>
        <taxon>Bacillati</taxon>
        <taxon>Actinomycetota</taxon>
        <taxon>Actinomycetes</taxon>
        <taxon>Micromonosporales</taxon>
        <taxon>Micromonosporaceae</taxon>
        <taxon>Krasilnikovia</taxon>
    </lineage>
</organism>
<evidence type="ECO:0000256" key="1">
    <source>
        <dbReference type="ARBA" id="ARBA00023002"/>
    </source>
</evidence>
<evidence type="ECO:0000259" key="2">
    <source>
        <dbReference type="Pfam" id="PF01243"/>
    </source>
</evidence>
<name>A0A4Q7ZQ02_9ACTN</name>
<comment type="caution">
    <text evidence="3">The sequence shown here is derived from an EMBL/GenBank/DDBJ whole genome shotgun (WGS) entry which is preliminary data.</text>
</comment>
<reference evidence="3 4" key="1">
    <citation type="submission" date="2019-02" db="EMBL/GenBank/DDBJ databases">
        <title>Sequencing the genomes of 1000 actinobacteria strains.</title>
        <authorList>
            <person name="Klenk H.-P."/>
        </authorList>
    </citation>
    <scope>NUCLEOTIDE SEQUENCE [LARGE SCALE GENOMIC DNA]</scope>
    <source>
        <strain evidence="3 4">DSM 45162</strain>
    </source>
</reference>
<dbReference type="PANTHER" id="PTHR35176">
    <property type="entry name" value="HEME OXYGENASE HI_0854-RELATED"/>
    <property type="match status" value="1"/>
</dbReference>
<evidence type="ECO:0000313" key="4">
    <source>
        <dbReference type="Proteomes" id="UP000292564"/>
    </source>
</evidence>
<dbReference type="EMBL" id="SHKY01000001">
    <property type="protein sequence ID" value="RZU53167.1"/>
    <property type="molecule type" value="Genomic_DNA"/>
</dbReference>